<reference evidence="11 12" key="3">
    <citation type="journal article" date="2015" name="Genome Announc.">
        <title>Draft Genome Sequence of the Archiascomycetous Yeast Saitoella complicata.</title>
        <authorList>
            <person name="Yamauchi K."/>
            <person name="Kondo S."/>
            <person name="Hamamoto M."/>
            <person name="Takahashi Y."/>
            <person name="Ogura Y."/>
            <person name="Hayashi T."/>
            <person name="Nishida H."/>
        </authorList>
    </citation>
    <scope>NUCLEOTIDE SEQUENCE [LARGE SCALE GENOMIC DNA]</scope>
    <source>
        <strain evidence="11 12">NRRL Y-17804</strain>
    </source>
</reference>
<accession>A0A0E9NEG8</accession>
<dbReference type="PROSITE" id="PS50294">
    <property type="entry name" value="WD_REPEATS_REGION"/>
    <property type="match status" value="2"/>
</dbReference>
<dbReference type="OMA" id="WSKNTDE"/>
<evidence type="ECO:0000256" key="9">
    <source>
        <dbReference type="SAM" id="MobiDB-lite"/>
    </source>
</evidence>
<feature type="repeat" description="WD" evidence="8">
    <location>
        <begin position="373"/>
        <end position="405"/>
    </location>
</feature>
<keyword evidence="3 8" id="KW-0853">WD repeat</keyword>
<dbReference type="GO" id="GO:0051301">
    <property type="term" value="P:cell division"/>
    <property type="evidence" value="ECO:0007669"/>
    <property type="project" value="UniProtKB-KW"/>
</dbReference>
<gene>
    <name evidence="11" type="ORF">G7K_2419-t1</name>
</gene>
<dbReference type="SUPFAM" id="SSF50978">
    <property type="entry name" value="WD40 repeat-like"/>
    <property type="match status" value="1"/>
</dbReference>
<dbReference type="InterPro" id="IPR019775">
    <property type="entry name" value="WD40_repeat_CS"/>
</dbReference>
<dbReference type="InterPro" id="IPR056150">
    <property type="entry name" value="WD40_CDC20-Fz"/>
</dbReference>
<dbReference type="OrthoDB" id="10263272at2759"/>
<reference evidence="11 12" key="2">
    <citation type="journal article" date="2014" name="J. Gen. Appl. Microbiol.">
        <title>The early diverging ascomycetous budding yeast Saitoella complicata has three histone deacetylases belonging to the Clr6, Hos2, and Rpd3 lineages.</title>
        <authorList>
            <person name="Nishida H."/>
            <person name="Matsumoto T."/>
            <person name="Kondo S."/>
            <person name="Hamamoto M."/>
            <person name="Yoshikawa H."/>
        </authorList>
    </citation>
    <scope>NUCLEOTIDE SEQUENCE [LARGE SCALE GENOMIC DNA]</scope>
    <source>
        <strain evidence="11 12">NRRL Y-17804</strain>
    </source>
</reference>
<evidence type="ECO:0000259" key="10">
    <source>
        <dbReference type="Pfam" id="PF24807"/>
    </source>
</evidence>
<feature type="compositionally biased region" description="Polar residues" evidence="9">
    <location>
        <begin position="159"/>
        <end position="186"/>
    </location>
</feature>
<dbReference type="FunFam" id="2.130.10.10:FF:000025">
    <property type="entry name" value="FIZZY-related 2 isoform 1"/>
    <property type="match status" value="1"/>
</dbReference>
<dbReference type="GO" id="GO:1990757">
    <property type="term" value="F:ubiquitin ligase activator activity"/>
    <property type="evidence" value="ECO:0007669"/>
    <property type="project" value="TreeGrafter"/>
</dbReference>
<protein>
    <recommendedName>
        <fullName evidence="10">CDC20/Fizzy WD40 domain-containing protein</fullName>
    </recommendedName>
</protein>
<dbReference type="Proteomes" id="UP000033140">
    <property type="component" value="Unassembled WGS sequence"/>
</dbReference>
<keyword evidence="12" id="KW-1185">Reference proteome</keyword>
<feature type="region of interest" description="Disordered" evidence="9">
    <location>
        <begin position="155"/>
        <end position="209"/>
    </location>
</feature>
<evidence type="ECO:0000256" key="3">
    <source>
        <dbReference type="ARBA" id="ARBA00022574"/>
    </source>
</evidence>
<dbReference type="STRING" id="698492.A0A0E9NEG8"/>
<dbReference type="InterPro" id="IPR033010">
    <property type="entry name" value="Cdc20/Fizzy"/>
</dbReference>
<evidence type="ECO:0000313" key="12">
    <source>
        <dbReference type="Proteomes" id="UP000033140"/>
    </source>
</evidence>
<comment type="pathway">
    <text evidence="1">Protein modification; protein ubiquitination.</text>
</comment>
<proteinExistence type="inferred from homology"/>
<dbReference type="InterPro" id="IPR015943">
    <property type="entry name" value="WD40/YVTN_repeat-like_dom_sf"/>
</dbReference>
<dbReference type="GO" id="GO:0031145">
    <property type="term" value="P:anaphase-promoting complex-dependent catabolic process"/>
    <property type="evidence" value="ECO:0007669"/>
    <property type="project" value="TreeGrafter"/>
</dbReference>
<dbReference type="InterPro" id="IPR001680">
    <property type="entry name" value="WD40_rpt"/>
</dbReference>
<dbReference type="CDD" id="cd00200">
    <property type="entry name" value="WD40"/>
    <property type="match status" value="1"/>
</dbReference>
<dbReference type="AlphaFoldDB" id="A0A0E9NEG8"/>
<keyword evidence="5" id="KW-0677">Repeat</keyword>
<feature type="domain" description="CDC20/Fizzy WD40" evidence="10">
    <location>
        <begin position="245"/>
        <end position="534"/>
    </location>
</feature>
<name>A0A0E9NEG8_SAICN</name>
<keyword evidence="4" id="KW-0132">Cell division</keyword>
<dbReference type="PANTHER" id="PTHR19918">
    <property type="entry name" value="CELL DIVISION CYCLE 20 CDC20 FIZZY -RELATED"/>
    <property type="match status" value="1"/>
</dbReference>
<feature type="region of interest" description="Disordered" evidence="9">
    <location>
        <begin position="1"/>
        <end position="56"/>
    </location>
</feature>
<evidence type="ECO:0000256" key="7">
    <source>
        <dbReference type="ARBA" id="ARBA00023306"/>
    </source>
</evidence>
<dbReference type="EMBL" id="BACD03000013">
    <property type="protein sequence ID" value="GAO48239.1"/>
    <property type="molecule type" value="Genomic_DNA"/>
</dbReference>
<keyword evidence="6" id="KW-0498">Mitosis</keyword>
<dbReference type="Gene3D" id="2.130.10.10">
    <property type="entry name" value="YVTN repeat-like/Quinoprotein amine dehydrogenase"/>
    <property type="match status" value="1"/>
</dbReference>
<organism evidence="11 12">
    <name type="scientific">Saitoella complicata (strain BCRC 22490 / CBS 7301 / JCM 7358 / NBRC 10748 / NRRL Y-17804)</name>
    <dbReference type="NCBI Taxonomy" id="698492"/>
    <lineage>
        <taxon>Eukaryota</taxon>
        <taxon>Fungi</taxon>
        <taxon>Dikarya</taxon>
        <taxon>Ascomycota</taxon>
        <taxon>Taphrinomycotina</taxon>
        <taxon>Taphrinomycotina incertae sedis</taxon>
        <taxon>Saitoella</taxon>
    </lineage>
</organism>
<evidence type="ECO:0000256" key="4">
    <source>
        <dbReference type="ARBA" id="ARBA00022618"/>
    </source>
</evidence>
<reference evidence="11 12" key="1">
    <citation type="journal article" date="2011" name="J. Gen. Appl. Microbiol.">
        <title>Draft genome sequencing of the enigmatic yeast Saitoella complicata.</title>
        <authorList>
            <person name="Nishida H."/>
            <person name="Hamamoto M."/>
            <person name="Sugiyama J."/>
        </authorList>
    </citation>
    <scope>NUCLEOTIDE SEQUENCE [LARGE SCALE GENOMIC DNA]</scope>
    <source>
        <strain evidence="11 12">NRRL Y-17804</strain>
    </source>
</reference>
<dbReference type="GO" id="GO:0005680">
    <property type="term" value="C:anaphase-promoting complex"/>
    <property type="evidence" value="ECO:0007669"/>
    <property type="project" value="TreeGrafter"/>
</dbReference>
<evidence type="ECO:0000256" key="8">
    <source>
        <dbReference type="PROSITE-ProRule" id="PRU00221"/>
    </source>
</evidence>
<dbReference type="InterPro" id="IPR036322">
    <property type="entry name" value="WD40_repeat_dom_sf"/>
</dbReference>
<feature type="repeat" description="WD" evidence="8">
    <location>
        <begin position="503"/>
        <end position="536"/>
    </location>
</feature>
<evidence type="ECO:0000256" key="5">
    <source>
        <dbReference type="ARBA" id="ARBA00022737"/>
    </source>
</evidence>
<evidence type="ECO:0000256" key="6">
    <source>
        <dbReference type="ARBA" id="ARBA00022776"/>
    </source>
</evidence>
<dbReference type="Pfam" id="PF24807">
    <property type="entry name" value="WD40_CDC20-Fz"/>
    <property type="match status" value="1"/>
</dbReference>
<comment type="similarity">
    <text evidence="2">Belongs to the WD repeat CDC20/Fizzy family.</text>
</comment>
<evidence type="ECO:0000313" key="11">
    <source>
        <dbReference type="EMBL" id="GAO48239.1"/>
    </source>
</evidence>
<dbReference type="SMART" id="SM00320">
    <property type="entry name" value="WD40"/>
    <property type="match status" value="7"/>
</dbReference>
<evidence type="ECO:0000256" key="2">
    <source>
        <dbReference type="ARBA" id="ARBA00006445"/>
    </source>
</evidence>
<dbReference type="RefSeq" id="XP_019022506.1">
    <property type="nucleotide sequence ID" value="XM_019171697.1"/>
</dbReference>
<comment type="caution">
    <text evidence="11">The sequence shown here is derived from an EMBL/GenBank/DDBJ whole genome shotgun (WGS) entry which is preliminary data.</text>
</comment>
<feature type="compositionally biased region" description="Polar residues" evidence="9">
    <location>
        <begin position="28"/>
        <end position="40"/>
    </location>
</feature>
<keyword evidence="7" id="KW-0131">Cell cycle</keyword>
<sequence length="557" mass="61030">MFDPEFGRRARNASSSTAREGSPVRPSSAMSIDGSSPSSPTKRRRGGYGDRFIPNRQGVDLHAGFNMVEIPTTPTKTKRRWAGSGPQGEIDAQRIEEANQTFSTLLRSELFGKDIPASSSSMGMGGHGGGAMGALGTSPSNAGFGGAFADPRIGMKTPPRSTGASSVVNGYGNTQPSTPSSRNLFTYMSPRKRNTPDGRSPGYRGVDDPTRDIYSLSPVRFDSQQLLLSPRKQTRQISKVPYKVLDAPDLKDDFYLNLVDWSSENVLGVGLGSSVYLWDATTAKVNKLTDLANGESVTSVSWIGRGTHVAVGSSKGQVYIFDAERQKRLRTMTGHTSRVGALAWNEHILSSGGRDRAIFHRDVRIPEHHIRKLTGHKQEVCGLKWNTEDGQLASGGNDNRLYVWNQLDDTPLHKFTDHVAAVKAIAWNPHQRGILASGGGTADKKIKFWNTITGQMINEVDTGSQVCNLAWSRNTNEIVSTHGFTHHQVIVWKYPSMQQVAQLTGHTSRVLYLAMSPDGQTIVTGAGDETLRFWNVFNKGKPDFRKLSLLDPYTKIR</sequence>
<dbReference type="PROSITE" id="PS00678">
    <property type="entry name" value="WD_REPEATS_1"/>
    <property type="match status" value="1"/>
</dbReference>
<dbReference type="PROSITE" id="PS50082">
    <property type="entry name" value="WD_REPEATS_2"/>
    <property type="match status" value="2"/>
</dbReference>
<dbReference type="GO" id="GO:0010997">
    <property type="term" value="F:anaphase-promoting complex binding"/>
    <property type="evidence" value="ECO:0007669"/>
    <property type="project" value="InterPro"/>
</dbReference>
<dbReference type="PANTHER" id="PTHR19918:SF1">
    <property type="entry name" value="FIZZY-RELATED PROTEIN HOMOLOG"/>
    <property type="match status" value="1"/>
</dbReference>
<dbReference type="GO" id="GO:1905786">
    <property type="term" value="P:positive regulation of anaphase-promoting complex-dependent catabolic process"/>
    <property type="evidence" value="ECO:0007669"/>
    <property type="project" value="TreeGrafter"/>
</dbReference>
<evidence type="ECO:0000256" key="1">
    <source>
        <dbReference type="ARBA" id="ARBA00004906"/>
    </source>
</evidence>